<dbReference type="InterPro" id="IPR002933">
    <property type="entry name" value="Peptidase_M20"/>
</dbReference>
<dbReference type="InterPro" id="IPR050072">
    <property type="entry name" value="Peptidase_M20A"/>
</dbReference>
<feature type="active site" evidence="3">
    <location>
        <position position="71"/>
    </location>
</feature>
<evidence type="ECO:0000256" key="1">
    <source>
        <dbReference type="ARBA" id="ARBA00022723"/>
    </source>
</evidence>
<sequence length="366" mass="39099">MVDDLREFVERETPSTDKKRVDAFADFLAGYASRMTGGAAEIIEQEQWGNHVRLRVGEGRQRPVLMVGHFDTVWRVGTLAGMPFRTENGEARGPGVFDMKAGLVQGFWALRALREAGARLPPVVFLLNSDEEVGSPGSRPLIEEEARNAALSMVLEPSFHGALKTARKGVGMFTVHVTGRASHAGSEPFEGVSAIEEACRLTLDLHGQTSRESGTTVNVGVFRGGTRGNVVAAEAELEVDLRVATASEAERMTEAILGLRPRHPGASVRVSGGMNRPPMERTPEVVMLFEQARGLARELGIELQEASVGGGSDGNFCALVNPAVLDGLGAVGDGAHALSEHVLIEHMVPRATLLARLLETVAGVEA</sequence>
<dbReference type="GO" id="GO:0046872">
    <property type="term" value="F:metal ion binding"/>
    <property type="evidence" value="ECO:0007669"/>
    <property type="project" value="UniProtKB-KW"/>
</dbReference>
<name>A0A934KE03_9BACT</name>
<dbReference type="Pfam" id="PF01546">
    <property type="entry name" value="Peptidase_M20"/>
    <property type="match status" value="1"/>
</dbReference>
<gene>
    <name evidence="5" type="ORF">JF922_24770</name>
</gene>
<evidence type="ECO:0000256" key="3">
    <source>
        <dbReference type="PIRSR" id="PIRSR037238-1"/>
    </source>
</evidence>
<feature type="domain" description="Peptidase M20 dimerisation" evidence="4">
    <location>
        <begin position="165"/>
        <end position="256"/>
    </location>
</feature>
<proteinExistence type="predicted"/>
<dbReference type="Gene3D" id="3.40.630.10">
    <property type="entry name" value="Zn peptidases"/>
    <property type="match status" value="1"/>
</dbReference>
<dbReference type="Pfam" id="PF07687">
    <property type="entry name" value="M20_dimer"/>
    <property type="match status" value="1"/>
</dbReference>
<dbReference type="SUPFAM" id="SSF53187">
    <property type="entry name" value="Zn-dependent exopeptidases"/>
    <property type="match status" value="1"/>
</dbReference>
<dbReference type="InterPro" id="IPR036264">
    <property type="entry name" value="Bact_exopeptidase_dim_dom"/>
</dbReference>
<evidence type="ECO:0000313" key="6">
    <source>
        <dbReference type="Proteomes" id="UP000612893"/>
    </source>
</evidence>
<feature type="active site" description="Proton acceptor" evidence="3">
    <location>
        <position position="131"/>
    </location>
</feature>
<accession>A0A934KE03</accession>
<dbReference type="GO" id="GO:0016787">
    <property type="term" value="F:hydrolase activity"/>
    <property type="evidence" value="ECO:0007669"/>
    <property type="project" value="UniProtKB-KW"/>
</dbReference>
<dbReference type="Proteomes" id="UP000612893">
    <property type="component" value="Unassembled WGS sequence"/>
</dbReference>
<dbReference type="AlphaFoldDB" id="A0A934KE03"/>
<dbReference type="PANTHER" id="PTHR43808">
    <property type="entry name" value="ACETYLORNITHINE DEACETYLASE"/>
    <property type="match status" value="1"/>
</dbReference>
<dbReference type="InterPro" id="IPR011650">
    <property type="entry name" value="Peptidase_M20_dimer"/>
</dbReference>
<reference evidence="5" key="1">
    <citation type="submission" date="2020-10" db="EMBL/GenBank/DDBJ databases">
        <title>Ca. Dormibacterota MAGs.</title>
        <authorList>
            <person name="Montgomery K."/>
        </authorList>
    </citation>
    <scope>NUCLEOTIDE SEQUENCE [LARGE SCALE GENOMIC DNA]</scope>
    <source>
        <strain evidence="5">SC8812_S17_10</strain>
    </source>
</reference>
<evidence type="ECO:0000259" key="4">
    <source>
        <dbReference type="Pfam" id="PF07687"/>
    </source>
</evidence>
<organism evidence="5 6">
    <name type="scientific">Candidatus Nephthysia bennettiae</name>
    <dbReference type="NCBI Taxonomy" id="3127016"/>
    <lineage>
        <taxon>Bacteria</taxon>
        <taxon>Bacillati</taxon>
        <taxon>Candidatus Dormiibacterota</taxon>
        <taxon>Candidatus Dormibacteria</taxon>
        <taxon>Candidatus Dormibacterales</taxon>
        <taxon>Candidatus Dormibacteraceae</taxon>
        <taxon>Candidatus Nephthysia</taxon>
    </lineage>
</organism>
<dbReference type="Gene3D" id="3.30.70.360">
    <property type="match status" value="1"/>
</dbReference>
<keyword evidence="2" id="KW-0378">Hydrolase</keyword>
<keyword evidence="1" id="KW-0479">Metal-binding</keyword>
<evidence type="ECO:0000256" key="2">
    <source>
        <dbReference type="ARBA" id="ARBA00022801"/>
    </source>
</evidence>
<dbReference type="InterPro" id="IPR017150">
    <property type="entry name" value="Pept_M20_glutamate_carboxypep"/>
</dbReference>
<dbReference type="CDD" id="cd03885">
    <property type="entry name" value="M20_CPDG2"/>
    <property type="match status" value="1"/>
</dbReference>
<evidence type="ECO:0000313" key="5">
    <source>
        <dbReference type="EMBL" id="MBJ7601273.1"/>
    </source>
</evidence>
<dbReference type="PANTHER" id="PTHR43808:SF9">
    <property type="entry name" value="BLL0789 PROTEIN"/>
    <property type="match status" value="1"/>
</dbReference>
<keyword evidence="6" id="KW-1185">Reference proteome</keyword>
<dbReference type="EMBL" id="JAEKNR010000240">
    <property type="protein sequence ID" value="MBJ7601273.1"/>
    <property type="molecule type" value="Genomic_DNA"/>
</dbReference>
<protein>
    <submittedName>
        <fullName evidence="5">M20 family metallopeptidase</fullName>
    </submittedName>
</protein>
<dbReference type="SUPFAM" id="SSF55031">
    <property type="entry name" value="Bacterial exopeptidase dimerisation domain"/>
    <property type="match status" value="1"/>
</dbReference>
<dbReference type="PIRSF" id="PIRSF037238">
    <property type="entry name" value="Carboxypeptidase_G2"/>
    <property type="match status" value="1"/>
</dbReference>
<comment type="caution">
    <text evidence="5">The sequence shown here is derived from an EMBL/GenBank/DDBJ whole genome shotgun (WGS) entry which is preliminary data.</text>
</comment>